<dbReference type="InterPro" id="IPR028012">
    <property type="entry name" value="Rua1_C"/>
</dbReference>
<evidence type="ECO:0000259" key="1">
    <source>
        <dbReference type="Pfam" id="PF14616"/>
    </source>
</evidence>
<dbReference type="AlphaFoldDB" id="A0A1X2HW82"/>
<dbReference type="PANTHER" id="PTHR28125:SF2">
    <property type="entry name" value="MEIOTIC EXPRESSION UP-REGULATED PROTEIN 26"/>
    <property type="match status" value="1"/>
</dbReference>
<name>A0A1X2HW82_SYNRA</name>
<dbReference type="OMA" id="PICCESV"/>
<keyword evidence="3" id="KW-1185">Reference proteome</keyword>
<dbReference type="STRING" id="13706.A0A1X2HW82"/>
<dbReference type="Proteomes" id="UP000242180">
    <property type="component" value="Unassembled WGS sequence"/>
</dbReference>
<protein>
    <recommendedName>
        <fullName evidence="1">Transcription regulator Rua1 C-terminal domain-containing protein</fullName>
    </recommendedName>
</protein>
<gene>
    <name evidence="2" type="ORF">BCR43DRAFT_431220</name>
</gene>
<organism evidence="2 3">
    <name type="scientific">Syncephalastrum racemosum</name>
    <name type="common">Filamentous fungus</name>
    <dbReference type="NCBI Taxonomy" id="13706"/>
    <lineage>
        <taxon>Eukaryota</taxon>
        <taxon>Fungi</taxon>
        <taxon>Fungi incertae sedis</taxon>
        <taxon>Mucoromycota</taxon>
        <taxon>Mucoromycotina</taxon>
        <taxon>Mucoromycetes</taxon>
        <taxon>Mucorales</taxon>
        <taxon>Syncephalastraceae</taxon>
        <taxon>Syncephalastrum</taxon>
    </lineage>
</organism>
<feature type="non-terminal residue" evidence="2">
    <location>
        <position position="142"/>
    </location>
</feature>
<dbReference type="Pfam" id="PF14616">
    <property type="entry name" value="Rua1_C"/>
    <property type="match status" value="1"/>
</dbReference>
<evidence type="ECO:0000313" key="3">
    <source>
        <dbReference type="Proteomes" id="UP000242180"/>
    </source>
</evidence>
<dbReference type="InParanoid" id="A0A1X2HW82"/>
<proteinExistence type="predicted"/>
<dbReference type="OrthoDB" id="5595379at2759"/>
<dbReference type="EMBL" id="MCGN01000001">
    <property type="protein sequence ID" value="ORZ03744.1"/>
    <property type="molecule type" value="Genomic_DNA"/>
</dbReference>
<comment type="caution">
    <text evidence="2">The sequence shown here is derived from an EMBL/GenBank/DDBJ whole genome shotgun (WGS) entry which is preliminary data.</text>
</comment>
<feature type="domain" description="Transcription regulator Rua1 C-terminal" evidence="1">
    <location>
        <begin position="45"/>
        <end position="141"/>
    </location>
</feature>
<sequence length="142" mass="16713">MLLYQQHHQRHALQYNPKAPGVDWHLVQEDPDAMPRPQKPRYPGDEYSPQWVRYSGHLKEGYCDSCVPGKWLQLKNSAYWYHKQFFHGISSVSGKQFLEPIKRRMGAHDTIEGLCHQCGQYVPVCNGKRKNSVLWYRHAHKV</sequence>
<evidence type="ECO:0000313" key="2">
    <source>
        <dbReference type="EMBL" id="ORZ03744.1"/>
    </source>
</evidence>
<dbReference type="PANTHER" id="PTHR28125">
    <property type="entry name" value="MEIOTIC EXPRESSION UP-REGULATED PROTEIN 26"/>
    <property type="match status" value="1"/>
</dbReference>
<accession>A0A1X2HW82</accession>
<reference evidence="2 3" key="1">
    <citation type="submission" date="2016-07" db="EMBL/GenBank/DDBJ databases">
        <title>Pervasive Adenine N6-methylation of Active Genes in Fungi.</title>
        <authorList>
            <consortium name="DOE Joint Genome Institute"/>
            <person name="Mondo S.J."/>
            <person name="Dannebaum R.O."/>
            <person name="Kuo R.C."/>
            <person name="Labutti K."/>
            <person name="Haridas S."/>
            <person name="Kuo A."/>
            <person name="Salamov A."/>
            <person name="Ahrendt S.R."/>
            <person name="Lipzen A."/>
            <person name="Sullivan W."/>
            <person name="Andreopoulos W.B."/>
            <person name="Clum A."/>
            <person name="Lindquist E."/>
            <person name="Daum C."/>
            <person name="Ramamoorthy G.K."/>
            <person name="Gryganskyi A."/>
            <person name="Culley D."/>
            <person name="Magnuson J.K."/>
            <person name="James T.Y."/>
            <person name="O'Malley M.A."/>
            <person name="Stajich J.E."/>
            <person name="Spatafora J.W."/>
            <person name="Visel A."/>
            <person name="Grigoriev I.V."/>
        </authorList>
    </citation>
    <scope>NUCLEOTIDE SEQUENCE [LARGE SCALE GENOMIC DNA]</scope>
    <source>
        <strain evidence="2 3">NRRL 2496</strain>
    </source>
</reference>